<dbReference type="Proteomes" id="UP000466517">
    <property type="component" value="Chromosome"/>
</dbReference>
<evidence type="ECO:0000313" key="2">
    <source>
        <dbReference type="Proteomes" id="UP000466517"/>
    </source>
</evidence>
<name>A0A7I7XFZ2_9MYCO</name>
<evidence type="ECO:0000313" key="1">
    <source>
        <dbReference type="EMBL" id="BBZ28108.1"/>
    </source>
</evidence>
<dbReference type="AlphaFoldDB" id="A0A7I7XFZ2"/>
<dbReference type="KEGG" id="mmag:MMAD_24030"/>
<keyword evidence="2" id="KW-1185">Reference proteome</keyword>
<organism evidence="1 2">
    <name type="scientific">Mycolicibacterium madagascariense</name>
    <dbReference type="NCBI Taxonomy" id="212765"/>
    <lineage>
        <taxon>Bacteria</taxon>
        <taxon>Bacillati</taxon>
        <taxon>Actinomycetota</taxon>
        <taxon>Actinomycetes</taxon>
        <taxon>Mycobacteriales</taxon>
        <taxon>Mycobacteriaceae</taxon>
        <taxon>Mycolicibacterium</taxon>
    </lineage>
</organism>
<sequence length="82" mass="8681">MHMSALRLTVGAVVMAVGFTGLGAGTAYAFQGHMFNARDDLQQSLNELRVAVPDKGGHRENAINLVQQAIGEVNLGIQFGAQ</sequence>
<accession>A0A7I7XFZ2</accession>
<reference evidence="1 2" key="1">
    <citation type="journal article" date="2019" name="Emerg. Microbes Infect.">
        <title>Comprehensive subspecies identification of 175 nontuberculous mycobacteria species based on 7547 genomic profiles.</title>
        <authorList>
            <person name="Matsumoto Y."/>
            <person name="Kinjo T."/>
            <person name="Motooka D."/>
            <person name="Nabeya D."/>
            <person name="Jung N."/>
            <person name="Uechi K."/>
            <person name="Horii T."/>
            <person name="Iida T."/>
            <person name="Fujita J."/>
            <person name="Nakamura S."/>
        </authorList>
    </citation>
    <scope>NUCLEOTIDE SEQUENCE [LARGE SCALE GENOMIC DNA]</scope>
    <source>
        <strain evidence="1 2">JCM 13574</strain>
    </source>
</reference>
<dbReference type="EMBL" id="AP022610">
    <property type="protein sequence ID" value="BBZ28108.1"/>
    <property type="molecule type" value="Genomic_DNA"/>
</dbReference>
<protein>
    <submittedName>
        <fullName evidence="1">Uncharacterized protein</fullName>
    </submittedName>
</protein>
<proteinExistence type="predicted"/>
<gene>
    <name evidence="1" type="ORF">MMAD_24030</name>
</gene>